<dbReference type="EMBL" id="JAJA02000001">
    <property type="protein sequence ID" value="KWS04392.1"/>
    <property type="molecule type" value="Genomic_DNA"/>
</dbReference>
<accession>A0A108U893</accession>
<reference evidence="1 2" key="1">
    <citation type="journal article" date="2014" name="Genome Announc.">
        <title>Draft Genome Sequence of Lysobacter capsici AZ78, a Bacterium Antagonistic to Plant-Pathogenic Oomycetes.</title>
        <authorList>
            <person name="Puopolo G."/>
            <person name="Sonego P."/>
            <person name="Engelen K."/>
            <person name="Pertot I."/>
        </authorList>
    </citation>
    <scope>NUCLEOTIDE SEQUENCE [LARGE SCALE GENOMIC DNA]</scope>
    <source>
        <strain evidence="1 2">AZ78</strain>
    </source>
</reference>
<sequence>MASPACEVRLAANPRIGSDACRRPRSAGRCAWYGANESMTRGRMRG</sequence>
<evidence type="ECO:0000313" key="1">
    <source>
        <dbReference type="EMBL" id="KWS04392.1"/>
    </source>
</evidence>
<comment type="caution">
    <text evidence="1">The sequence shown here is derived from an EMBL/GenBank/DDBJ whole genome shotgun (WGS) entry which is preliminary data.</text>
</comment>
<dbReference type="AlphaFoldDB" id="A0A108U893"/>
<evidence type="ECO:0000313" key="2">
    <source>
        <dbReference type="Proteomes" id="UP000023435"/>
    </source>
</evidence>
<gene>
    <name evidence="1" type="ORF">AZ78_1941</name>
</gene>
<proteinExistence type="predicted"/>
<protein>
    <submittedName>
        <fullName evidence="1">Uncharacterized protein</fullName>
    </submittedName>
</protein>
<organism evidence="1 2">
    <name type="scientific">Lysobacter capsici AZ78</name>
    <dbReference type="NCBI Taxonomy" id="1444315"/>
    <lineage>
        <taxon>Bacteria</taxon>
        <taxon>Pseudomonadati</taxon>
        <taxon>Pseudomonadota</taxon>
        <taxon>Gammaproteobacteria</taxon>
        <taxon>Lysobacterales</taxon>
        <taxon>Lysobacteraceae</taxon>
        <taxon>Lysobacter</taxon>
    </lineage>
</organism>
<name>A0A108U893_9GAMM</name>
<keyword evidence="2" id="KW-1185">Reference proteome</keyword>
<dbReference type="Proteomes" id="UP000023435">
    <property type="component" value="Unassembled WGS sequence"/>
</dbReference>